<evidence type="ECO:0000313" key="2">
    <source>
        <dbReference type="EMBL" id="RAO71555.1"/>
    </source>
</evidence>
<keyword evidence="3" id="KW-1185">Reference proteome</keyword>
<sequence>MSPVTIPSFDNLTLDPSGPKGNAWGLFGKDNHLGMLNLLTPEVVKQAASEEIKEGARFALDWKLNALHKPAFGRQSFEKKIHHKAPRVVNDDILVFNTQCSTQWDGFRHYANQVHKLFYNGTSQETIETTDVLGIDSWVDNGGVVGRGVLIDIASYAEKNNLTFPAFESTVIPLDLIKKVAAEQGVSFRSGDILFIRVGFTKAYEQLSVEEGIALGQRPVSRFVGIESSEATLRWFWENQFAAVASDAVAVESSPVDGPQVPPEWSLHQWCLAGWGLPLGEMFYLEKLASHCAEEKKWTFFFSSVPLNVPGGVASPPNAVAIM</sequence>
<dbReference type="STRING" id="1196081.A0A364L6W2"/>
<proteinExistence type="inferred from homology"/>
<dbReference type="GeneID" id="63796782"/>
<gene>
    <name evidence="2" type="ORF">BHQ10_007567</name>
</gene>
<dbReference type="Proteomes" id="UP000249363">
    <property type="component" value="Unassembled WGS sequence"/>
</dbReference>
<evidence type="ECO:0000256" key="1">
    <source>
        <dbReference type="ARBA" id="ARBA00007865"/>
    </source>
</evidence>
<name>A0A364L6W2_TALAM</name>
<dbReference type="AlphaFoldDB" id="A0A364L6W2"/>
<dbReference type="GO" id="GO:0019441">
    <property type="term" value="P:L-tryptophan catabolic process to kynurenine"/>
    <property type="evidence" value="ECO:0007669"/>
    <property type="project" value="InterPro"/>
</dbReference>
<dbReference type="SUPFAM" id="SSF102198">
    <property type="entry name" value="Putative cyclase"/>
    <property type="match status" value="1"/>
</dbReference>
<dbReference type="OrthoDB" id="5396at2759"/>
<dbReference type="Pfam" id="PF04199">
    <property type="entry name" value="Cyclase"/>
    <property type="match status" value="1"/>
</dbReference>
<dbReference type="GO" id="GO:0004061">
    <property type="term" value="F:arylformamidase activity"/>
    <property type="evidence" value="ECO:0007669"/>
    <property type="project" value="InterPro"/>
</dbReference>
<organism evidence="2 3">
    <name type="scientific">Talaromyces amestolkiae</name>
    <dbReference type="NCBI Taxonomy" id="1196081"/>
    <lineage>
        <taxon>Eukaryota</taxon>
        <taxon>Fungi</taxon>
        <taxon>Dikarya</taxon>
        <taxon>Ascomycota</taxon>
        <taxon>Pezizomycotina</taxon>
        <taxon>Eurotiomycetes</taxon>
        <taxon>Eurotiomycetidae</taxon>
        <taxon>Eurotiales</taxon>
        <taxon>Trichocomaceae</taxon>
        <taxon>Talaromyces</taxon>
        <taxon>Talaromyces sect. Talaromyces</taxon>
    </lineage>
</organism>
<protein>
    <recommendedName>
        <fullName evidence="4">Cyclase</fullName>
    </recommendedName>
</protein>
<evidence type="ECO:0000313" key="3">
    <source>
        <dbReference type="Proteomes" id="UP000249363"/>
    </source>
</evidence>
<dbReference type="PANTHER" id="PTHR34861:SF11">
    <property type="entry name" value="CYCLASE"/>
    <property type="match status" value="1"/>
</dbReference>
<comment type="similarity">
    <text evidence="1">Belongs to the Cyclase 1 superfamily.</text>
</comment>
<reference evidence="2 3" key="1">
    <citation type="journal article" date="2017" name="Biotechnol. Biofuels">
        <title>Differential beta-glucosidase expression as a function of carbon source availability in Talaromyces amestolkiae: a genomic and proteomic approach.</title>
        <authorList>
            <person name="de Eugenio L.I."/>
            <person name="Mendez-Liter J.A."/>
            <person name="Nieto-Dominguez M."/>
            <person name="Alonso L."/>
            <person name="Gil-Munoz J."/>
            <person name="Barriuso J."/>
            <person name="Prieto A."/>
            <person name="Martinez M.J."/>
        </authorList>
    </citation>
    <scope>NUCLEOTIDE SEQUENCE [LARGE SCALE GENOMIC DNA]</scope>
    <source>
        <strain evidence="2 3">CIB</strain>
    </source>
</reference>
<accession>A0A364L6W2</accession>
<dbReference type="RefSeq" id="XP_040736070.1">
    <property type="nucleotide sequence ID" value="XM_040880276.1"/>
</dbReference>
<comment type="caution">
    <text evidence="2">The sequence shown here is derived from an EMBL/GenBank/DDBJ whole genome shotgun (WGS) entry which is preliminary data.</text>
</comment>
<dbReference type="PANTHER" id="PTHR34861">
    <property type="match status" value="1"/>
</dbReference>
<dbReference type="EMBL" id="MIKG01000016">
    <property type="protein sequence ID" value="RAO71555.1"/>
    <property type="molecule type" value="Genomic_DNA"/>
</dbReference>
<evidence type="ECO:0008006" key="4">
    <source>
        <dbReference type="Google" id="ProtNLM"/>
    </source>
</evidence>
<dbReference type="Gene3D" id="3.50.30.50">
    <property type="entry name" value="Putative cyclase"/>
    <property type="match status" value="1"/>
</dbReference>
<dbReference type="InterPro" id="IPR037175">
    <property type="entry name" value="KFase_sf"/>
</dbReference>
<dbReference type="InterPro" id="IPR007325">
    <property type="entry name" value="KFase/CYL"/>
</dbReference>